<dbReference type="InterPro" id="IPR036237">
    <property type="entry name" value="Xyl_isomerase-like_sf"/>
</dbReference>
<dbReference type="SUPFAM" id="SSF51658">
    <property type="entry name" value="Xylose isomerase-like"/>
    <property type="match status" value="1"/>
</dbReference>
<dbReference type="InterPro" id="IPR050312">
    <property type="entry name" value="IolE/XylAMocC-like"/>
</dbReference>
<evidence type="ECO:0000313" key="2">
    <source>
        <dbReference type="EMBL" id="SDK53945.1"/>
    </source>
</evidence>
<dbReference type="RefSeq" id="WP_090309308.1">
    <property type="nucleotide sequence ID" value="NZ_FNFE01000005.1"/>
</dbReference>
<dbReference type="GO" id="GO:0016853">
    <property type="term" value="F:isomerase activity"/>
    <property type="evidence" value="ECO:0007669"/>
    <property type="project" value="UniProtKB-KW"/>
</dbReference>
<keyword evidence="2" id="KW-0413">Isomerase</keyword>
<accession>A0A1G9CR71</accession>
<keyword evidence="3" id="KW-1185">Reference proteome</keyword>
<dbReference type="Gene3D" id="3.20.20.150">
    <property type="entry name" value="Divalent-metal-dependent TIM barrel enzymes"/>
    <property type="match status" value="1"/>
</dbReference>
<evidence type="ECO:0000259" key="1">
    <source>
        <dbReference type="Pfam" id="PF01261"/>
    </source>
</evidence>
<dbReference type="Pfam" id="PF01261">
    <property type="entry name" value="AP_endonuc_2"/>
    <property type="match status" value="1"/>
</dbReference>
<protein>
    <submittedName>
        <fullName evidence="2">Sugar phosphate isomerase/epimerase</fullName>
    </submittedName>
</protein>
<dbReference type="PANTHER" id="PTHR12110:SF41">
    <property type="entry name" value="INOSOSE DEHYDRATASE"/>
    <property type="match status" value="1"/>
</dbReference>
<dbReference type="Proteomes" id="UP000198882">
    <property type="component" value="Unassembled WGS sequence"/>
</dbReference>
<feature type="domain" description="Xylose isomerase-like TIM barrel" evidence="1">
    <location>
        <begin position="23"/>
        <end position="242"/>
    </location>
</feature>
<organism evidence="2 3">
    <name type="scientific">Natronorubrum texcoconense</name>
    <dbReference type="NCBI Taxonomy" id="1095776"/>
    <lineage>
        <taxon>Archaea</taxon>
        <taxon>Methanobacteriati</taxon>
        <taxon>Methanobacteriota</taxon>
        <taxon>Stenosarchaea group</taxon>
        <taxon>Halobacteria</taxon>
        <taxon>Halobacteriales</taxon>
        <taxon>Natrialbaceae</taxon>
        <taxon>Natronorubrum</taxon>
    </lineage>
</organism>
<dbReference type="InterPro" id="IPR013022">
    <property type="entry name" value="Xyl_isomerase-like_TIM-brl"/>
</dbReference>
<dbReference type="EMBL" id="FNFE01000005">
    <property type="protein sequence ID" value="SDK53945.1"/>
    <property type="molecule type" value="Genomic_DNA"/>
</dbReference>
<name>A0A1G9CR71_9EURY</name>
<dbReference type="OrthoDB" id="165864at2157"/>
<proteinExistence type="predicted"/>
<dbReference type="STRING" id="1095776.SAMN04515672_3278"/>
<gene>
    <name evidence="2" type="ORF">SAMN04515672_3278</name>
</gene>
<dbReference type="PANTHER" id="PTHR12110">
    <property type="entry name" value="HYDROXYPYRUVATE ISOMERASE"/>
    <property type="match status" value="1"/>
</dbReference>
<reference evidence="3" key="1">
    <citation type="submission" date="2016-10" db="EMBL/GenBank/DDBJ databases">
        <authorList>
            <person name="Varghese N."/>
            <person name="Submissions S."/>
        </authorList>
    </citation>
    <scope>NUCLEOTIDE SEQUENCE [LARGE SCALE GENOMIC DNA]</scope>
    <source>
        <strain evidence="3">B4,CECT 8067,JCM 17497</strain>
    </source>
</reference>
<dbReference type="AlphaFoldDB" id="A0A1G9CR71"/>
<evidence type="ECO:0000313" key="3">
    <source>
        <dbReference type="Proteomes" id="UP000198882"/>
    </source>
</evidence>
<sequence>MPQTAIQLYTLRDLEEPLSEVLKDVAATPFDGVEFTHRVRDADVEAIATVLEGTGLTVASAHVGLENLEESLEETLAIYERLGCDTLVVPYLDETHFESAEAVQSTARRLSAMAETVADRGFELHYHNHDHEFVDCGDSTAMEVLLEESDDGLGFELDLGWAVAGGLDPVTLLERYGDRISLAHFADVETETMSPVELGDGDVDLEACLDAARRADVEWYIYEHDEPTDPRESLEHGAAALEEFR</sequence>